<keyword evidence="2" id="KW-0812">Transmembrane</keyword>
<keyword evidence="2" id="KW-1133">Transmembrane helix</keyword>
<feature type="transmembrane region" description="Helical" evidence="2">
    <location>
        <begin position="21"/>
        <end position="45"/>
    </location>
</feature>
<dbReference type="GeneID" id="66053914"/>
<reference evidence="3 4" key="1">
    <citation type="journal article" date="2007" name="Science">
        <title>The Chlamydomonas genome reveals the evolution of key animal and plant functions.</title>
        <authorList>
            <person name="Merchant S.S."/>
            <person name="Prochnik S.E."/>
            <person name="Vallon O."/>
            <person name="Harris E.H."/>
            <person name="Karpowicz S.J."/>
            <person name="Witman G.B."/>
            <person name="Terry A."/>
            <person name="Salamov A."/>
            <person name="Fritz-Laylin L.K."/>
            <person name="Marechal-Drouard L."/>
            <person name="Marshall W.F."/>
            <person name="Qu L.H."/>
            <person name="Nelson D.R."/>
            <person name="Sanderfoot A.A."/>
            <person name="Spalding M.H."/>
            <person name="Kapitonov V.V."/>
            <person name="Ren Q."/>
            <person name="Ferris P."/>
            <person name="Lindquist E."/>
            <person name="Shapiro H."/>
            <person name="Lucas S.M."/>
            <person name="Grimwood J."/>
            <person name="Schmutz J."/>
            <person name="Cardol P."/>
            <person name="Cerutti H."/>
            <person name="Chanfreau G."/>
            <person name="Chen C.L."/>
            <person name="Cognat V."/>
            <person name="Croft M.T."/>
            <person name="Dent R."/>
            <person name="Dutcher S."/>
            <person name="Fernandez E."/>
            <person name="Fukuzawa H."/>
            <person name="Gonzalez-Ballester D."/>
            <person name="Gonzalez-Halphen D."/>
            <person name="Hallmann A."/>
            <person name="Hanikenne M."/>
            <person name="Hippler M."/>
            <person name="Inwood W."/>
            <person name="Jabbari K."/>
            <person name="Kalanon M."/>
            <person name="Kuras R."/>
            <person name="Lefebvre P.A."/>
            <person name="Lemaire S.D."/>
            <person name="Lobanov A.V."/>
            <person name="Lohr M."/>
            <person name="Manuell A."/>
            <person name="Meier I."/>
            <person name="Mets L."/>
            <person name="Mittag M."/>
            <person name="Mittelmeier T."/>
            <person name="Moroney J.V."/>
            <person name="Moseley J."/>
            <person name="Napoli C."/>
            <person name="Nedelcu A.M."/>
            <person name="Niyogi K."/>
            <person name="Novoselov S.V."/>
            <person name="Paulsen I.T."/>
            <person name="Pazour G."/>
            <person name="Purton S."/>
            <person name="Ral J.P."/>
            <person name="Riano-Pachon D.M."/>
            <person name="Riekhof W."/>
            <person name="Rymarquis L."/>
            <person name="Schroda M."/>
            <person name="Stern D."/>
            <person name="Umen J."/>
            <person name="Willows R."/>
            <person name="Wilson N."/>
            <person name="Zimmer S.L."/>
            <person name="Allmer J."/>
            <person name="Balk J."/>
            <person name="Bisova K."/>
            <person name="Chen C.J."/>
            <person name="Elias M."/>
            <person name="Gendler K."/>
            <person name="Hauser C."/>
            <person name="Lamb M.R."/>
            <person name="Ledford H."/>
            <person name="Long J.C."/>
            <person name="Minagawa J."/>
            <person name="Page M.D."/>
            <person name="Pan J."/>
            <person name="Pootakham W."/>
            <person name="Roje S."/>
            <person name="Rose A."/>
            <person name="Stahlberg E."/>
            <person name="Terauchi A.M."/>
            <person name="Yang P."/>
            <person name="Ball S."/>
            <person name="Bowler C."/>
            <person name="Dieckmann C.L."/>
            <person name="Gladyshev V.N."/>
            <person name="Green P."/>
            <person name="Jorgensen R."/>
            <person name="Mayfield S."/>
            <person name="Mueller-Roeber B."/>
            <person name="Rajamani S."/>
            <person name="Sayre R.T."/>
            <person name="Brokstein P."/>
            <person name="Dubchak I."/>
            <person name="Goodstein D."/>
            <person name="Hornick L."/>
            <person name="Huang Y.W."/>
            <person name="Jhaveri J."/>
            <person name="Luo Y."/>
            <person name="Martinez D."/>
            <person name="Ngau W.C."/>
            <person name="Otillar B."/>
            <person name="Poliakov A."/>
            <person name="Porter A."/>
            <person name="Szajkowski L."/>
            <person name="Werner G."/>
            <person name="Zhou K."/>
            <person name="Grigoriev I.V."/>
            <person name="Rokhsar D.S."/>
            <person name="Grossman A.R."/>
        </authorList>
    </citation>
    <scope>NUCLEOTIDE SEQUENCE [LARGE SCALE GENOMIC DNA]</scope>
    <source>
        <strain evidence="4">CC-503</strain>
    </source>
</reference>
<organism evidence="3 4">
    <name type="scientific">Chlamydomonas reinhardtii</name>
    <name type="common">Chlamydomonas smithii</name>
    <dbReference type="NCBI Taxonomy" id="3055"/>
    <lineage>
        <taxon>Eukaryota</taxon>
        <taxon>Viridiplantae</taxon>
        <taxon>Chlorophyta</taxon>
        <taxon>core chlorophytes</taxon>
        <taxon>Chlorophyceae</taxon>
        <taxon>CS clade</taxon>
        <taxon>Chlamydomonadales</taxon>
        <taxon>Chlamydomonadaceae</taxon>
        <taxon>Chlamydomonas</taxon>
    </lineage>
</organism>
<keyword evidence="2" id="KW-0472">Membrane</keyword>
<evidence type="ECO:0000256" key="1">
    <source>
        <dbReference type="SAM" id="MobiDB-lite"/>
    </source>
</evidence>
<accession>A0A2K3DRJ9</accession>
<dbReference type="KEGG" id="cre:CHLRE_06g308200v5"/>
<dbReference type="InParanoid" id="A0A2K3DRJ9"/>
<feature type="compositionally biased region" description="Gly residues" evidence="1">
    <location>
        <begin position="369"/>
        <end position="379"/>
    </location>
</feature>
<evidence type="ECO:0000313" key="3">
    <source>
        <dbReference type="EMBL" id="PNW83137.1"/>
    </source>
</evidence>
<proteinExistence type="predicted"/>
<dbReference type="Gramene" id="PNW83137">
    <property type="protein sequence ID" value="PNW83137"/>
    <property type="gene ID" value="CHLRE_06g308200v5"/>
</dbReference>
<feature type="region of interest" description="Disordered" evidence="1">
    <location>
        <begin position="443"/>
        <end position="502"/>
    </location>
</feature>
<keyword evidence="4" id="KW-1185">Reference proteome</keyword>
<dbReference type="AlphaFoldDB" id="A0A2K3DRJ9"/>
<name>A0A2K3DRJ9_CHLRE</name>
<evidence type="ECO:0000313" key="4">
    <source>
        <dbReference type="Proteomes" id="UP000006906"/>
    </source>
</evidence>
<dbReference type="EMBL" id="CM008967">
    <property type="protein sequence ID" value="PNW83137.1"/>
    <property type="molecule type" value="Genomic_DNA"/>
</dbReference>
<feature type="region of interest" description="Disordered" evidence="1">
    <location>
        <begin position="365"/>
        <end position="386"/>
    </location>
</feature>
<dbReference type="OrthoDB" id="548058at2759"/>
<feature type="compositionally biased region" description="Low complexity" evidence="1">
    <location>
        <begin position="412"/>
        <end position="427"/>
    </location>
</feature>
<dbReference type="RefSeq" id="XP_042924451.1">
    <property type="nucleotide sequence ID" value="XM_043063745.1"/>
</dbReference>
<dbReference type="STRING" id="3055.A0A2K3DRJ9"/>
<sequence>MVQAVKVARSIDLFAVEQKPSSIIGVVISVMVLAATVTYSAILAFQLVHQAPATTNVIDWTMGAQPQAFPMKVTCVALSGCMLSNAYGAAAGELALVTAGTAGGLLAGEKCVRLAVNETAVVHLNWSNDPYDGLVVVFDPASTAPPHPAGAGVSVISASRCLYSAGCMEGVMWMSLLVGPGLTLAHYVRTVNSTEPESWAGRRREEWFLSRVAEGGALAAAGGAGARPWCFGNATEPGAVGPGAQQARISLQPFWNQINVEKESFWLALWGTCGGAFSTFLQVGTAVVVACSFLAGHFASSPSTAAAGTAAAGHQQQGAAEESPGGGDGGCQTGVATADLGGGAGGGKARGGFVGAVHSAAAGERTAAGKGGGGGGTEAGGADVLGGKDALYRPRSALLMAMSDGSGRFSRPRSPAHSPRSSASVLPSSSIATISAIAPSVTGSGRGTEAWGWDDAGSSGSRSPSHLRLLAGMPSSEGATPVGGRDAAQVSRFNADAKTPRS</sequence>
<dbReference type="ExpressionAtlas" id="A0A2K3DRJ9">
    <property type="expression patterns" value="baseline and differential"/>
</dbReference>
<feature type="compositionally biased region" description="Low complexity" evidence="1">
    <location>
        <begin position="309"/>
        <end position="320"/>
    </location>
</feature>
<dbReference type="Proteomes" id="UP000006906">
    <property type="component" value="Chromosome 6"/>
</dbReference>
<evidence type="ECO:0000256" key="2">
    <source>
        <dbReference type="SAM" id="Phobius"/>
    </source>
</evidence>
<gene>
    <name evidence="3" type="ORF">CHLRE_06g308200v5</name>
</gene>
<protein>
    <submittedName>
        <fullName evidence="3">Uncharacterized protein</fullName>
    </submittedName>
</protein>
<feature type="region of interest" description="Disordered" evidence="1">
    <location>
        <begin position="404"/>
        <end position="427"/>
    </location>
</feature>
<feature type="region of interest" description="Disordered" evidence="1">
    <location>
        <begin position="309"/>
        <end position="333"/>
    </location>
</feature>